<feature type="domain" description="PiggyBac transposable element-derived protein" evidence="2">
    <location>
        <begin position="36"/>
        <end position="300"/>
    </location>
</feature>
<reference evidence="3" key="1">
    <citation type="submission" date="2021-04" db="EMBL/GenBank/DDBJ databases">
        <authorList>
            <person name="Tunstrom K."/>
        </authorList>
    </citation>
    <scope>NUCLEOTIDE SEQUENCE</scope>
</reference>
<evidence type="ECO:0000259" key="2">
    <source>
        <dbReference type="Pfam" id="PF13843"/>
    </source>
</evidence>
<dbReference type="Proteomes" id="UP000691718">
    <property type="component" value="Unassembled WGS sequence"/>
</dbReference>
<proteinExistence type="predicted"/>
<dbReference type="EMBL" id="CAJQZP010000885">
    <property type="protein sequence ID" value="CAG4992274.1"/>
    <property type="molecule type" value="Genomic_DNA"/>
</dbReference>
<dbReference type="Pfam" id="PF13843">
    <property type="entry name" value="DDE_Tnp_1_7"/>
    <property type="match status" value="1"/>
</dbReference>
<dbReference type="PANTHER" id="PTHR47055:SF3">
    <property type="entry name" value="PHORBOL-ESTER_DAG-TYPE DOMAIN-CONTAINING PROTEIN"/>
    <property type="match status" value="1"/>
</dbReference>
<sequence length="317" mass="36928">MINFKNTKYTWSSRDIQPMHTDWHNPQRPDQYSDKNPIDYFDCMFDDVVLNILVEFTNLYATKNNKEGNVTARKMKCFLGILLYSGYVVVPRQSMYWENASDCSVPFVSSAMASDRFNFIVSHLHFCNNSQLNERDKFAKLKPLFDVLNSNFFKHAPLHECHSIDEAMVPYYGGHPCKQFIICKSIRWGYMFWVGATCLGYFLWFQPYQEQGCTDTKYKSLELGVSVVLQYADELRKINAEVPFHLFFDNFFTSIPLIDELRTRGLKATRTVRENRVYQNAHCPLTLKSKKKITVGRTNTNLQELKKLSSVSGMIIV</sequence>
<comment type="caution">
    <text evidence="3">The sequence shown here is derived from an EMBL/GenBank/DDBJ whole genome shotgun (WGS) entry which is preliminary data.</text>
</comment>
<gene>
    <name evidence="3" type="ORF">PAPOLLO_LOCUS12282</name>
</gene>
<keyword evidence="1" id="KW-0472">Membrane</keyword>
<dbReference type="AlphaFoldDB" id="A0A8S3X0D3"/>
<evidence type="ECO:0000313" key="3">
    <source>
        <dbReference type="EMBL" id="CAG4992274.1"/>
    </source>
</evidence>
<accession>A0A8S3X0D3</accession>
<keyword evidence="4" id="KW-1185">Reference proteome</keyword>
<dbReference type="InterPro" id="IPR052638">
    <property type="entry name" value="PiggyBac_TE-derived"/>
</dbReference>
<organism evidence="3 4">
    <name type="scientific">Parnassius apollo</name>
    <name type="common">Apollo butterfly</name>
    <name type="synonym">Papilio apollo</name>
    <dbReference type="NCBI Taxonomy" id="110799"/>
    <lineage>
        <taxon>Eukaryota</taxon>
        <taxon>Metazoa</taxon>
        <taxon>Ecdysozoa</taxon>
        <taxon>Arthropoda</taxon>
        <taxon>Hexapoda</taxon>
        <taxon>Insecta</taxon>
        <taxon>Pterygota</taxon>
        <taxon>Neoptera</taxon>
        <taxon>Endopterygota</taxon>
        <taxon>Lepidoptera</taxon>
        <taxon>Glossata</taxon>
        <taxon>Ditrysia</taxon>
        <taxon>Papilionoidea</taxon>
        <taxon>Papilionidae</taxon>
        <taxon>Parnassiinae</taxon>
        <taxon>Parnassini</taxon>
        <taxon>Parnassius</taxon>
        <taxon>Parnassius</taxon>
    </lineage>
</organism>
<dbReference type="PANTHER" id="PTHR47055">
    <property type="entry name" value="DDE_TNP_1_7 DOMAIN-CONTAINING PROTEIN"/>
    <property type="match status" value="1"/>
</dbReference>
<dbReference type="InterPro" id="IPR029526">
    <property type="entry name" value="PGBD"/>
</dbReference>
<dbReference type="GO" id="GO:0043565">
    <property type="term" value="F:sequence-specific DNA binding"/>
    <property type="evidence" value="ECO:0007669"/>
    <property type="project" value="TreeGrafter"/>
</dbReference>
<evidence type="ECO:0000313" key="4">
    <source>
        <dbReference type="Proteomes" id="UP000691718"/>
    </source>
</evidence>
<feature type="transmembrane region" description="Helical" evidence="1">
    <location>
        <begin position="188"/>
        <end position="205"/>
    </location>
</feature>
<name>A0A8S3X0D3_PARAO</name>
<dbReference type="OrthoDB" id="122438at2759"/>
<keyword evidence="1" id="KW-1133">Transmembrane helix</keyword>
<keyword evidence="1" id="KW-0812">Transmembrane</keyword>
<evidence type="ECO:0000256" key="1">
    <source>
        <dbReference type="SAM" id="Phobius"/>
    </source>
</evidence>
<protein>
    <submittedName>
        <fullName evidence="3">(apollo) hypothetical protein</fullName>
    </submittedName>
</protein>